<dbReference type="EC" id="1.1.1.49" evidence="9"/>
<evidence type="ECO:0000256" key="6">
    <source>
        <dbReference type="SAM" id="MobiDB-lite"/>
    </source>
</evidence>
<dbReference type="EMBL" id="CACRYJ010000028">
    <property type="protein sequence ID" value="VZO36888.1"/>
    <property type="molecule type" value="Genomic_DNA"/>
</dbReference>
<dbReference type="Pfam" id="PF02781">
    <property type="entry name" value="G6PD_C"/>
    <property type="match status" value="1"/>
</dbReference>
<dbReference type="NCBIfam" id="NF009492">
    <property type="entry name" value="PRK12853.1-3"/>
    <property type="match status" value="1"/>
</dbReference>
<dbReference type="InterPro" id="IPR022675">
    <property type="entry name" value="G6P_DH_C"/>
</dbReference>
<evidence type="ECO:0000256" key="1">
    <source>
        <dbReference type="ARBA" id="ARBA00004937"/>
    </source>
</evidence>
<dbReference type="InterPro" id="IPR036291">
    <property type="entry name" value="NAD(P)-bd_dom_sf"/>
</dbReference>
<dbReference type="GO" id="GO:0050661">
    <property type="term" value="F:NADP binding"/>
    <property type="evidence" value="ECO:0007669"/>
    <property type="project" value="InterPro"/>
</dbReference>
<dbReference type="PIRSF" id="PIRSF000110">
    <property type="entry name" value="G6PD"/>
    <property type="match status" value="1"/>
</dbReference>
<keyword evidence="5" id="KW-0119">Carbohydrate metabolism</keyword>
<evidence type="ECO:0000256" key="3">
    <source>
        <dbReference type="ARBA" id="ARBA00022857"/>
    </source>
</evidence>
<dbReference type="GO" id="GO:0009051">
    <property type="term" value="P:pentose-phosphate shunt, oxidative branch"/>
    <property type="evidence" value="ECO:0007669"/>
    <property type="project" value="TreeGrafter"/>
</dbReference>
<reference evidence="9 10" key="1">
    <citation type="submission" date="2019-11" db="EMBL/GenBank/DDBJ databases">
        <authorList>
            <person name="Criscuolo A."/>
        </authorList>
    </citation>
    <scope>NUCLEOTIDE SEQUENCE [LARGE SCALE GENOMIC DNA]</scope>
    <source>
        <strain evidence="9">CIP111667</strain>
    </source>
</reference>
<dbReference type="Pfam" id="PF00479">
    <property type="entry name" value="G6PD_N"/>
    <property type="match status" value="1"/>
</dbReference>
<evidence type="ECO:0000256" key="5">
    <source>
        <dbReference type="ARBA" id="ARBA00023277"/>
    </source>
</evidence>
<dbReference type="InterPro" id="IPR001282">
    <property type="entry name" value="G6P_DH"/>
</dbReference>
<dbReference type="PANTHER" id="PTHR23429">
    <property type="entry name" value="GLUCOSE-6-PHOSPHATE 1-DEHYDROGENASE G6PD"/>
    <property type="match status" value="1"/>
</dbReference>
<dbReference type="GO" id="GO:0006006">
    <property type="term" value="P:glucose metabolic process"/>
    <property type="evidence" value="ECO:0007669"/>
    <property type="project" value="UniProtKB-KW"/>
</dbReference>
<evidence type="ECO:0000259" key="7">
    <source>
        <dbReference type="Pfam" id="PF00479"/>
    </source>
</evidence>
<dbReference type="AlphaFoldDB" id="A0A7M4DIS5"/>
<evidence type="ECO:0000313" key="10">
    <source>
        <dbReference type="Proteomes" id="UP000419743"/>
    </source>
</evidence>
<proteinExistence type="predicted"/>
<sequence>MSDATPPGIDSVNTLLILGASGDLTNRLLLPGLGSLLAAEPERQVRVVGADLADLSEQDWAARVRSALSGAGVPAAAAGVIADQARYVRTDVLDADALAGLLDSVAGPTVLYFALPPRISVQVCELLESRGVDPATRLALEKPFGTDLASAEALNVRLLKVVEENRIFRVDHFLGLSSVLNLFGVRFANRLLAPVWTSEHIEKVVIRYDEDLALEGRAGYYDRAGALVDMIQSHLLQVLAFFAMEAPETLDAEQVRSLKAQVLRATRIWADDPAGSSRRARYTAGTIGTRRVPDYVAEEGVDPALDTETLAEMIVEIDNERWSGTPFVLRSGKALGEAVKQIEVFFREPAHVPSGLHGTGHPDMLVLGLKPAEMLISMSVNAEGDPFDLEQKDLRATLGASRMLPYGEVLDRMLDGDPMLSIRGDVAEDCWRIVAPVLAAWRADEVPMQDYPAGSAGPEGWGAVPGVSDRTAPGPVR</sequence>
<dbReference type="InterPro" id="IPR022674">
    <property type="entry name" value="G6P_DH_NAD-bd"/>
</dbReference>
<dbReference type="GO" id="GO:0004345">
    <property type="term" value="F:glucose-6-phosphate dehydrogenase activity"/>
    <property type="evidence" value="ECO:0007669"/>
    <property type="project" value="UniProtKB-EC"/>
</dbReference>
<protein>
    <submittedName>
        <fullName evidence="9">Glucose-6-phosphate 1-dehydrogenase</fullName>
        <ecNumber evidence="9">1.1.1.49</ecNumber>
    </submittedName>
</protein>
<keyword evidence="3" id="KW-0521">NADP</keyword>
<accession>A0A7M4DIS5</accession>
<gene>
    <name evidence="9" type="primary">zwf_1</name>
    <name evidence="9" type="ORF">HALOF300_02028</name>
</gene>
<dbReference type="SUPFAM" id="SSF55347">
    <property type="entry name" value="Glyceraldehyde-3-phosphate dehydrogenase-like, C-terminal domain"/>
    <property type="match status" value="1"/>
</dbReference>
<dbReference type="SUPFAM" id="SSF51735">
    <property type="entry name" value="NAD(P)-binding Rossmann-fold domains"/>
    <property type="match status" value="1"/>
</dbReference>
<dbReference type="PRINTS" id="PR00079">
    <property type="entry name" value="G6PDHDRGNASE"/>
</dbReference>
<feature type="region of interest" description="Disordered" evidence="6">
    <location>
        <begin position="451"/>
        <end position="477"/>
    </location>
</feature>
<evidence type="ECO:0000256" key="2">
    <source>
        <dbReference type="ARBA" id="ARBA00022526"/>
    </source>
</evidence>
<keyword evidence="2" id="KW-0313">Glucose metabolism</keyword>
<evidence type="ECO:0000313" key="9">
    <source>
        <dbReference type="EMBL" id="VZO36888.1"/>
    </source>
</evidence>
<evidence type="ECO:0000256" key="4">
    <source>
        <dbReference type="ARBA" id="ARBA00023002"/>
    </source>
</evidence>
<organism evidence="9 10">
    <name type="scientific">Occultella aeris</name>
    <dbReference type="NCBI Taxonomy" id="2761496"/>
    <lineage>
        <taxon>Bacteria</taxon>
        <taxon>Bacillati</taxon>
        <taxon>Actinomycetota</taxon>
        <taxon>Actinomycetes</taxon>
        <taxon>Micrococcales</taxon>
        <taxon>Ruaniaceae</taxon>
        <taxon>Occultella</taxon>
    </lineage>
</organism>
<keyword evidence="10" id="KW-1185">Reference proteome</keyword>
<evidence type="ECO:0000259" key="8">
    <source>
        <dbReference type="Pfam" id="PF02781"/>
    </source>
</evidence>
<feature type="domain" description="Glucose-6-phosphate dehydrogenase NAD-binding" evidence="7">
    <location>
        <begin position="17"/>
        <end position="181"/>
    </location>
</feature>
<dbReference type="Gene3D" id="3.40.50.720">
    <property type="entry name" value="NAD(P)-binding Rossmann-like Domain"/>
    <property type="match status" value="1"/>
</dbReference>
<comment type="pathway">
    <text evidence="1">Carbohydrate degradation; pentose phosphate pathway; D-ribulose 5-phosphate from D-glucose 6-phosphate (oxidative stage): step 1/3.</text>
</comment>
<comment type="caution">
    <text evidence="9">The sequence shown here is derived from an EMBL/GenBank/DDBJ whole genome shotgun (WGS) entry which is preliminary data.</text>
</comment>
<dbReference type="RefSeq" id="WP_156740829.1">
    <property type="nucleotide sequence ID" value="NZ_CACRYJ010000028.1"/>
</dbReference>
<dbReference type="GO" id="GO:0005829">
    <property type="term" value="C:cytosol"/>
    <property type="evidence" value="ECO:0007669"/>
    <property type="project" value="TreeGrafter"/>
</dbReference>
<dbReference type="Proteomes" id="UP000419743">
    <property type="component" value="Unassembled WGS sequence"/>
</dbReference>
<feature type="domain" description="Glucose-6-phosphate dehydrogenase C-terminal" evidence="8">
    <location>
        <begin position="185"/>
        <end position="460"/>
    </location>
</feature>
<dbReference type="Gene3D" id="3.30.360.10">
    <property type="entry name" value="Dihydrodipicolinate Reductase, domain 2"/>
    <property type="match status" value="1"/>
</dbReference>
<name>A0A7M4DIS5_9MICO</name>
<dbReference type="PANTHER" id="PTHR23429:SF0">
    <property type="entry name" value="GLUCOSE-6-PHOSPHATE 1-DEHYDROGENASE"/>
    <property type="match status" value="1"/>
</dbReference>
<keyword evidence="4 9" id="KW-0560">Oxidoreductase</keyword>